<dbReference type="GO" id="GO:0019239">
    <property type="term" value="F:deaminase activity"/>
    <property type="evidence" value="ECO:0007669"/>
    <property type="project" value="TreeGrafter"/>
</dbReference>
<dbReference type="AlphaFoldDB" id="A0A562S413"/>
<comment type="caution">
    <text evidence="2">The sequence shown here is derived from an EMBL/GenBank/DDBJ whole genome shotgun (WGS) entry which is preliminary data.</text>
</comment>
<dbReference type="Proteomes" id="UP000318307">
    <property type="component" value="Unassembled WGS sequence"/>
</dbReference>
<evidence type="ECO:0000313" key="3">
    <source>
        <dbReference type="Proteomes" id="UP000318307"/>
    </source>
</evidence>
<comment type="similarity">
    <text evidence="1">Belongs to the RutC family.</text>
</comment>
<protein>
    <submittedName>
        <fullName evidence="2">Reactive intermediate/imine deaminase</fullName>
    </submittedName>
</protein>
<dbReference type="RefSeq" id="WP_144682406.1">
    <property type="nucleotide sequence ID" value="NZ_VLLC01000003.1"/>
</dbReference>
<dbReference type="PANTHER" id="PTHR11803:SF58">
    <property type="entry name" value="PROTEIN HMF1-RELATED"/>
    <property type="match status" value="1"/>
</dbReference>
<evidence type="ECO:0000256" key="1">
    <source>
        <dbReference type="ARBA" id="ARBA00010552"/>
    </source>
</evidence>
<dbReference type="CDD" id="cd00448">
    <property type="entry name" value="YjgF_YER057c_UK114_family"/>
    <property type="match status" value="1"/>
</dbReference>
<dbReference type="SUPFAM" id="SSF55298">
    <property type="entry name" value="YjgF-like"/>
    <property type="match status" value="1"/>
</dbReference>
<dbReference type="OrthoDB" id="9808943at2"/>
<dbReference type="InterPro" id="IPR019897">
    <property type="entry name" value="RidA_CS"/>
</dbReference>
<dbReference type="EMBL" id="VLLC01000003">
    <property type="protein sequence ID" value="TWI75674.1"/>
    <property type="molecule type" value="Genomic_DNA"/>
</dbReference>
<dbReference type="NCBIfam" id="TIGR00004">
    <property type="entry name" value="Rid family detoxifying hydrolase"/>
    <property type="match status" value="1"/>
</dbReference>
<dbReference type="InterPro" id="IPR006175">
    <property type="entry name" value="YjgF/YER057c/UK114"/>
</dbReference>
<dbReference type="PANTHER" id="PTHR11803">
    <property type="entry name" value="2-IMINOBUTANOATE/2-IMINOPROPANOATE DEAMINASE RIDA"/>
    <property type="match status" value="1"/>
</dbReference>
<gene>
    <name evidence="2" type="ORF">LZ24_00727</name>
</gene>
<dbReference type="FunFam" id="3.30.1330.40:FF:000001">
    <property type="entry name" value="L-PSP family endoribonuclease"/>
    <property type="match status" value="1"/>
</dbReference>
<dbReference type="InterPro" id="IPR035959">
    <property type="entry name" value="RutC-like_sf"/>
</dbReference>
<dbReference type="Pfam" id="PF01042">
    <property type="entry name" value="Ribonuc_L-PSP"/>
    <property type="match status" value="1"/>
</dbReference>
<reference evidence="2 3" key="1">
    <citation type="submission" date="2019-07" db="EMBL/GenBank/DDBJ databases">
        <title>Genome sequencing of 100 strains of the haloalkaliphilic chemolithoautotrophic sulfur-oxidizing bacterium Thioalkalivibrio.</title>
        <authorList>
            <person name="Muyzer G."/>
        </authorList>
    </citation>
    <scope>NUCLEOTIDE SEQUENCE [LARGE SCALE GENOMIC DNA]</scope>
    <source>
        <strain evidence="2 3">ASO4-4</strain>
    </source>
</reference>
<dbReference type="PROSITE" id="PS01094">
    <property type="entry name" value="UPF0076"/>
    <property type="match status" value="1"/>
</dbReference>
<keyword evidence="3" id="KW-1185">Reference proteome</keyword>
<dbReference type="GO" id="GO:0005829">
    <property type="term" value="C:cytosol"/>
    <property type="evidence" value="ECO:0007669"/>
    <property type="project" value="TreeGrafter"/>
</dbReference>
<organism evidence="2 3">
    <name type="scientific">Desulfobotulus alkaliphilus</name>
    <dbReference type="NCBI Taxonomy" id="622671"/>
    <lineage>
        <taxon>Bacteria</taxon>
        <taxon>Pseudomonadati</taxon>
        <taxon>Thermodesulfobacteriota</taxon>
        <taxon>Desulfobacteria</taxon>
        <taxon>Desulfobacterales</taxon>
        <taxon>Desulfobacteraceae</taxon>
        <taxon>Desulfobotulus</taxon>
    </lineage>
</organism>
<evidence type="ECO:0000313" key="2">
    <source>
        <dbReference type="EMBL" id="TWI75674.1"/>
    </source>
</evidence>
<name>A0A562S413_9BACT</name>
<sequence>MNKNLSVEAVSTAKAPAPIGPYSQGVVAGGLLFVSGQIPLHPETGLFVEGGIAEHTSQCMKNIAAIAKAAGTDLGRAVKLTIFLLDMKDFPVVNDVYAGFFEGPPPARAVVQVAGLPKNATIEIEAVIAM</sequence>
<dbReference type="Gene3D" id="3.30.1330.40">
    <property type="entry name" value="RutC-like"/>
    <property type="match status" value="1"/>
</dbReference>
<dbReference type="InterPro" id="IPR006056">
    <property type="entry name" value="RidA"/>
</dbReference>
<proteinExistence type="inferred from homology"/>
<accession>A0A562S413</accession>